<name>A0A673UZS4_SURSU</name>
<evidence type="ECO:0000313" key="9">
    <source>
        <dbReference type="Ensembl" id="ENSSSUP00005030928.1"/>
    </source>
</evidence>
<dbReference type="AlphaFoldDB" id="A0A673UZS4"/>
<dbReference type="Ensembl" id="ENSSSUT00005035292.1">
    <property type="protein sequence ID" value="ENSSSUP00005030928.1"/>
    <property type="gene ID" value="ENSSSUG00005019937.1"/>
</dbReference>
<sequence length="323" mass="35903">MIKASGGLVSTPVHQLHGQSACGVSGRDTHRGPETSPFPIKMSRDVRALRSSRLRSESRSEFFASFPSLHVYFRFRAATPRAEARAHQPALPRGRRLAPRTRPLPSAPAGRPSPWQRSQPIGAADSAPPRRRGLRPTAMLKAKILFVGPCESGKTVLANFLTESSDITEYSPTQGVRILEFENPHVTSNNKGTACEFELWDCGGDPKFESCWPALMKDSHGVVIVFNADTPSHLKEIDMWYSCFVQQQLLQDAQCLLIAHHKPGSGSDKGNLSLSPHLNKLKLVHSNLEDDPEEIRMEFIKYLKSVINSVSESRDREEMSIIN</sequence>
<proteinExistence type="inferred from homology"/>
<feature type="compositionally biased region" description="Low complexity" evidence="8">
    <location>
        <begin position="100"/>
        <end position="109"/>
    </location>
</feature>
<keyword evidence="3" id="KW-0342">GTP-binding</keyword>
<evidence type="ECO:0000256" key="2">
    <source>
        <dbReference type="ARBA" id="ARBA00022741"/>
    </source>
</evidence>
<comment type="similarity">
    <text evidence="1">Belongs to the small GTPase superfamily. Rab family.</text>
</comment>
<evidence type="ECO:0000256" key="3">
    <source>
        <dbReference type="ARBA" id="ARBA00023134"/>
    </source>
</evidence>
<evidence type="ECO:0000256" key="7">
    <source>
        <dbReference type="ARBA" id="ARBA00046727"/>
    </source>
</evidence>
<evidence type="ECO:0000256" key="5">
    <source>
        <dbReference type="ARBA" id="ARBA00040799"/>
    </source>
</evidence>
<keyword evidence="10" id="KW-1185">Reference proteome</keyword>
<reference evidence="9 10" key="1">
    <citation type="submission" date="2019-05" db="EMBL/GenBank/DDBJ databases">
        <title>A Chromosome-scale Meerkat (S. suricatta) Genome Assembly.</title>
        <authorList>
            <person name="Dudchenko O."/>
            <person name="Lieberman Aiden E."/>
            <person name="Tung J."/>
            <person name="Barreiro L.B."/>
            <person name="Clutton-Brock T.H."/>
        </authorList>
    </citation>
    <scope>NUCLEOTIDE SEQUENCE [LARGE SCALE GENOMIC DNA]</scope>
</reference>
<dbReference type="GO" id="GO:0005525">
    <property type="term" value="F:GTP binding"/>
    <property type="evidence" value="ECO:0007669"/>
    <property type="project" value="UniProtKB-KW"/>
</dbReference>
<reference evidence="9" key="3">
    <citation type="submission" date="2025-09" db="UniProtKB">
        <authorList>
            <consortium name="Ensembl"/>
        </authorList>
    </citation>
    <scope>IDENTIFICATION</scope>
</reference>
<dbReference type="PANTHER" id="PTHR24073">
    <property type="entry name" value="DRAB5-RELATED"/>
    <property type="match status" value="1"/>
</dbReference>
<keyword evidence="2" id="KW-0547">Nucleotide-binding</keyword>
<feature type="region of interest" description="Disordered" evidence="8">
    <location>
        <begin position="82"/>
        <end position="133"/>
    </location>
</feature>
<dbReference type="FunFam" id="3.40.50.300:FF:001100">
    <property type="entry name" value="intraflagellar transport protein 22 homolog"/>
    <property type="match status" value="1"/>
</dbReference>
<comment type="function">
    <text evidence="4">Small GTPase-like component of the intraflagellar transport (IFT) complex B.</text>
</comment>
<dbReference type="InterPro" id="IPR027417">
    <property type="entry name" value="P-loop_NTPase"/>
</dbReference>
<protein>
    <recommendedName>
        <fullName evidence="5">Intraflagellar transport protein 22 homolog</fullName>
    </recommendedName>
    <alternativeName>
        <fullName evidence="6">Rab-like protein 5</fullName>
    </alternativeName>
</protein>
<evidence type="ECO:0000256" key="8">
    <source>
        <dbReference type="SAM" id="MobiDB-lite"/>
    </source>
</evidence>
<evidence type="ECO:0000256" key="4">
    <source>
        <dbReference type="ARBA" id="ARBA00037285"/>
    </source>
</evidence>
<organism evidence="9 10">
    <name type="scientific">Suricata suricatta</name>
    <name type="common">Meerkat</name>
    <dbReference type="NCBI Taxonomy" id="37032"/>
    <lineage>
        <taxon>Eukaryota</taxon>
        <taxon>Metazoa</taxon>
        <taxon>Chordata</taxon>
        <taxon>Craniata</taxon>
        <taxon>Vertebrata</taxon>
        <taxon>Euteleostomi</taxon>
        <taxon>Mammalia</taxon>
        <taxon>Eutheria</taxon>
        <taxon>Laurasiatheria</taxon>
        <taxon>Carnivora</taxon>
        <taxon>Feliformia</taxon>
        <taxon>Herpestidae</taxon>
        <taxon>Suricata</taxon>
    </lineage>
</organism>
<reference evidence="9" key="2">
    <citation type="submission" date="2025-08" db="UniProtKB">
        <authorList>
            <consortium name="Ensembl"/>
        </authorList>
    </citation>
    <scope>IDENTIFICATION</scope>
</reference>
<dbReference type="SUPFAM" id="SSF52540">
    <property type="entry name" value="P-loop containing nucleoside triphosphate hydrolases"/>
    <property type="match status" value="1"/>
</dbReference>
<evidence type="ECO:0000256" key="1">
    <source>
        <dbReference type="ARBA" id="ARBA00006270"/>
    </source>
</evidence>
<comment type="subunit">
    <text evidence="7">Component of the IFT complex B, at least composed of IFT20, IFT22, IFT25, IFT27, IFT46, IFT52, TRAF3IP1/IFT54, IFT57, IFT74, IFT80, IFT81, and IFT88. Interacts with IFT88. Interacts with CFAP61.</text>
</comment>
<dbReference type="GO" id="GO:0030992">
    <property type="term" value="C:intraciliary transport particle B"/>
    <property type="evidence" value="ECO:0007669"/>
    <property type="project" value="UniProtKB-ARBA"/>
</dbReference>
<dbReference type="Pfam" id="PF08477">
    <property type="entry name" value="Roc"/>
    <property type="match status" value="1"/>
</dbReference>
<evidence type="ECO:0000313" key="10">
    <source>
        <dbReference type="Proteomes" id="UP000472268"/>
    </source>
</evidence>
<evidence type="ECO:0000256" key="6">
    <source>
        <dbReference type="ARBA" id="ARBA00041562"/>
    </source>
</evidence>
<accession>A0A673UZS4</accession>
<dbReference type="Gene3D" id="3.40.50.300">
    <property type="entry name" value="P-loop containing nucleotide triphosphate hydrolases"/>
    <property type="match status" value="1"/>
</dbReference>
<dbReference type="GO" id="GO:0005929">
    <property type="term" value="C:cilium"/>
    <property type="evidence" value="ECO:0007669"/>
    <property type="project" value="UniProtKB-ARBA"/>
</dbReference>
<gene>
    <name evidence="9" type="primary">IFT22</name>
</gene>
<feature type="region of interest" description="Disordered" evidence="8">
    <location>
        <begin position="1"/>
        <end position="43"/>
    </location>
</feature>
<dbReference type="Proteomes" id="UP000472268">
    <property type="component" value="Chromosome 8"/>
</dbReference>